<accession>A0ABR7GJD1</accession>
<comment type="caution">
    <text evidence="2">The sequence shown here is derived from an EMBL/GenBank/DDBJ whole genome shotgun (WGS) entry which is preliminary data.</text>
</comment>
<gene>
    <name evidence="2" type="ORF">H8S02_00425</name>
</gene>
<dbReference type="Proteomes" id="UP000641741">
    <property type="component" value="Unassembled WGS sequence"/>
</dbReference>
<sequence length="99" mass="11505">MQKLSPSQCKETEAHVPGFFAFAQQTLFHARCRATVTVFTAAAFFCAIFLLFCDFDEIVLCKRPFFWYTIYDRRRTARLTAFSPEKDAFPLAAPFTERM</sequence>
<keyword evidence="3" id="KW-1185">Reference proteome</keyword>
<reference evidence="2 3" key="1">
    <citation type="submission" date="2020-08" db="EMBL/GenBank/DDBJ databases">
        <title>Genome public.</title>
        <authorList>
            <person name="Liu C."/>
            <person name="Sun Q."/>
        </authorList>
    </citation>
    <scope>NUCLEOTIDE SEQUENCE [LARGE SCALE GENOMIC DNA]</scope>
    <source>
        <strain evidence="2 3">M2</strain>
    </source>
</reference>
<keyword evidence="1" id="KW-0472">Membrane</keyword>
<evidence type="ECO:0000313" key="2">
    <source>
        <dbReference type="EMBL" id="MBC5694424.1"/>
    </source>
</evidence>
<proteinExistence type="predicted"/>
<name>A0ABR7GJD1_9FIRM</name>
<evidence type="ECO:0000313" key="3">
    <source>
        <dbReference type="Proteomes" id="UP000641741"/>
    </source>
</evidence>
<feature type="transmembrane region" description="Helical" evidence="1">
    <location>
        <begin position="34"/>
        <end position="52"/>
    </location>
</feature>
<protein>
    <recommendedName>
        <fullName evidence="4">Transmembrane protein</fullName>
    </recommendedName>
</protein>
<evidence type="ECO:0000256" key="1">
    <source>
        <dbReference type="SAM" id="Phobius"/>
    </source>
</evidence>
<dbReference type="RefSeq" id="WP_186968747.1">
    <property type="nucleotide sequence ID" value="NZ_JACOPK010000001.1"/>
</dbReference>
<keyword evidence="1" id="KW-0812">Transmembrane</keyword>
<evidence type="ECO:0008006" key="4">
    <source>
        <dbReference type="Google" id="ProtNLM"/>
    </source>
</evidence>
<dbReference type="EMBL" id="JACOPK010000001">
    <property type="protein sequence ID" value="MBC5694424.1"/>
    <property type="molecule type" value="Genomic_DNA"/>
</dbReference>
<organism evidence="2 3">
    <name type="scientific">Agathobaculum hominis</name>
    <dbReference type="NCBI Taxonomy" id="2763014"/>
    <lineage>
        <taxon>Bacteria</taxon>
        <taxon>Bacillati</taxon>
        <taxon>Bacillota</taxon>
        <taxon>Clostridia</taxon>
        <taxon>Eubacteriales</taxon>
        <taxon>Butyricicoccaceae</taxon>
        <taxon>Agathobaculum</taxon>
    </lineage>
</organism>
<keyword evidence="1" id="KW-1133">Transmembrane helix</keyword>